<reference evidence="1 2" key="1">
    <citation type="submission" date="2024-09" db="EMBL/GenBank/DDBJ databases">
        <authorList>
            <person name="Sun Q."/>
            <person name="Mori K."/>
        </authorList>
    </citation>
    <scope>NUCLEOTIDE SEQUENCE [LARGE SCALE GENOMIC DNA]</scope>
    <source>
        <strain evidence="1 2">CECT 7955</strain>
    </source>
</reference>
<evidence type="ECO:0008006" key="3">
    <source>
        <dbReference type="Google" id="ProtNLM"/>
    </source>
</evidence>
<comment type="caution">
    <text evidence="1">The sequence shown here is derived from an EMBL/GenBank/DDBJ whole genome shotgun (WGS) entry which is preliminary data.</text>
</comment>
<dbReference type="PROSITE" id="PS51257">
    <property type="entry name" value="PROKAR_LIPOPROTEIN"/>
    <property type="match status" value="1"/>
</dbReference>
<sequence>MRKIIIMILLTFVSCTKTKRVDEKSRCEVIQDLKIQAITKGDESAYGTYLDFTSQDKNYYDVLTISLIMNQKYKSKKSYYQIFRSIVSIKKEGIYEPKQIERLSKVDRNYALYYLKEGAKLNIVNCQVALEKVYRNGYGSKVEFNKSDSVYKILENNKALGDFYRRNRKNKSNVDEIN</sequence>
<accession>A0ABV5GPQ3</accession>
<dbReference type="RefSeq" id="WP_236457730.1">
    <property type="nucleotide sequence ID" value="NZ_CBCSGE010000005.1"/>
</dbReference>
<dbReference type="Proteomes" id="UP001589607">
    <property type="component" value="Unassembled WGS sequence"/>
</dbReference>
<keyword evidence="2" id="KW-1185">Reference proteome</keyword>
<organism evidence="1 2">
    <name type="scientific">Flavobacterium jumunjinense</name>
    <dbReference type="NCBI Taxonomy" id="998845"/>
    <lineage>
        <taxon>Bacteria</taxon>
        <taxon>Pseudomonadati</taxon>
        <taxon>Bacteroidota</taxon>
        <taxon>Flavobacteriia</taxon>
        <taxon>Flavobacteriales</taxon>
        <taxon>Flavobacteriaceae</taxon>
        <taxon>Flavobacterium</taxon>
    </lineage>
</organism>
<proteinExistence type="predicted"/>
<gene>
    <name evidence="1" type="ORF">ACFFVF_12595</name>
</gene>
<protein>
    <recommendedName>
        <fullName evidence="3">Lipoprotein</fullName>
    </recommendedName>
</protein>
<dbReference type="EMBL" id="JBHMEY010000042">
    <property type="protein sequence ID" value="MFB9097358.1"/>
    <property type="molecule type" value="Genomic_DNA"/>
</dbReference>
<name>A0ABV5GPQ3_9FLAO</name>
<evidence type="ECO:0000313" key="2">
    <source>
        <dbReference type="Proteomes" id="UP001589607"/>
    </source>
</evidence>
<evidence type="ECO:0000313" key="1">
    <source>
        <dbReference type="EMBL" id="MFB9097358.1"/>
    </source>
</evidence>